<accession>A0A7J0BMB2</accession>
<comment type="caution">
    <text evidence="1">The sequence shown here is derived from an EMBL/GenBank/DDBJ whole genome shotgun (WGS) entry which is preliminary data.</text>
</comment>
<name>A0A7J0BMB2_9BACT</name>
<dbReference type="EMBL" id="BLVO01000013">
    <property type="protein sequence ID" value="GFM34295.1"/>
    <property type="molecule type" value="Genomic_DNA"/>
</dbReference>
<organism evidence="1 2">
    <name type="scientific">Desulfovibrio subterraneus</name>
    <dbReference type="NCBI Taxonomy" id="2718620"/>
    <lineage>
        <taxon>Bacteria</taxon>
        <taxon>Pseudomonadati</taxon>
        <taxon>Thermodesulfobacteriota</taxon>
        <taxon>Desulfovibrionia</taxon>
        <taxon>Desulfovibrionales</taxon>
        <taxon>Desulfovibrionaceae</taxon>
        <taxon>Desulfovibrio</taxon>
    </lineage>
</organism>
<gene>
    <name evidence="1" type="ORF">DSM101010T_26600</name>
</gene>
<keyword evidence="2" id="KW-1185">Reference proteome</keyword>
<dbReference type="AlphaFoldDB" id="A0A7J0BMB2"/>
<evidence type="ECO:0000313" key="2">
    <source>
        <dbReference type="Proteomes" id="UP000503840"/>
    </source>
</evidence>
<reference evidence="1 2" key="1">
    <citation type="submission" date="2020-05" db="EMBL/GenBank/DDBJ databases">
        <title>Draft genome sequence of Desulfovibrio sp. strain HN2T.</title>
        <authorList>
            <person name="Ueno A."/>
            <person name="Tamazawa S."/>
            <person name="Tamamura S."/>
            <person name="Murakami T."/>
            <person name="Kiyama T."/>
            <person name="Inomata H."/>
            <person name="Amano Y."/>
            <person name="Miyakawa K."/>
            <person name="Tamaki H."/>
            <person name="Naganuma T."/>
            <person name="Kaneko K."/>
        </authorList>
    </citation>
    <scope>NUCLEOTIDE SEQUENCE [LARGE SCALE GENOMIC DNA]</scope>
    <source>
        <strain evidence="1 2">HN2</strain>
    </source>
</reference>
<sequence>MSPCASAAVGAFGPYIKVSMAEFVCLFNNYGRLSDARTGQGVGSASGAGDSLANCSGLVSNPRVVVVPRPVPALVSEKEKGTICPF</sequence>
<dbReference type="Proteomes" id="UP000503840">
    <property type="component" value="Unassembled WGS sequence"/>
</dbReference>
<proteinExistence type="predicted"/>
<protein>
    <submittedName>
        <fullName evidence="1">Uncharacterized protein</fullName>
    </submittedName>
</protein>
<evidence type="ECO:0000313" key="1">
    <source>
        <dbReference type="EMBL" id="GFM34295.1"/>
    </source>
</evidence>